<gene>
    <name evidence="4" type="ORF">IAR55_004271</name>
</gene>
<evidence type="ECO:0000313" key="5">
    <source>
        <dbReference type="Proteomes" id="UP001388673"/>
    </source>
</evidence>
<dbReference type="GO" id="GO:0003682">
    <property type="term" value="F:chromatin binding"/>
    <property type="evidence" value="ECO:0007669"/>
    <property type="project" value="TreeGrafter"/>
</dbReference>
<feature type="coiled-coil region" evidence="1">
    <location>
        <begin position="337"/>
        <end position="371"/>
    </location>
</feature>
<name>A0AAW0YX09_9TREE</name>
<dbReference type="InterPro" id="IPR013721">
    <property type="entry name" value="STAG"/>
</dbReference>
<dbReference type="EMBL" id="JBCAWK010000008">
    <property type="protein sequence ID" value="KAK8850353.1"/>
    <property type="molecule type" value="Genomic_DNA"/>
</dbReference>
<feature type="region of interest" description="Disordered" evidence="2">
    <location>
        <begin position="1331"/>
        <end position="1355"/>
    </location>
</feature>
<dbReference type="Pfam" id="PF24571">
    <property type="entry name" value="HEAT_SCC3-SA"/>
    <property type="match status" value="1"/>
</dbReference>
<dbReference type="InterPro" id="IPR016024">
    <property type="entry name" value="ARM-type_fold"/>
</dbReference>
<dbReference type="Gene3D" id="1.25.10.10">
    <property type="entry name" value="Leucine-rich Repeat Variant"/>
    <property type="match status" value="1"/>
</dbReference>
<evidence type="ECO:0000256" key="1">
    <source>
        <dbReference type="SAM" id="Coils"/>
    </source>
</evidence>
<evidence type="ECO:0000256" key="2">
    <source>
        <dbReference type="SAM" id="MobiDB-lite"/>
    </source>
</evidence>
<reference evidence="4 5" key="1">
    <citation type="journal article" date="2024" name="bioRxiv">
        <title>Comparative genomics of Cryptococcus and Kwoniella reveals pathogenesis evolution and contrasting karyotype dynamics via intercentromeric recombination or chromosome fusion.</title>
        <authorList>
            <person name="Coelho M.A."/>
            <person name="David-Palma M."/>
            <person name="Shea T."/>
            <person name="Bowers K."/>
            <person name="McGinley-Smith S."/>
            <person name="Mohammad A.W."/>
            <person name="Gnirke A."/>
            <person name="Yurkov A.M."/>
            <person name="Nowrousian M."/>
            <person name="Sun S."/>
            <person name="Cuomo C.A."/>
            <person name="Heitman J."/>
        </authorList>
    </citation>
    <scope>NUCLEOTIDE SEQUENCE [LARGE SCALE GENOMIC DNA]</scope>
    <source>
        <strain evidence="4 5">CBS 13917</strain>
    </source>
</reference>
<feature type="compositionally biased region" description="Acidic residues" evidence="2">
    <location>
        <begin position="68"/>
        <end position="86"/>
    </location>
</feature>
<dbReference type="GO" id="GO:0000785">
    <property type="term" value="C:chromatin"/>
    <property type="evidence" value="ECO:0007669"/>
    <property type="project" value="TreeGrafter"/>
</dbReference>
<dbReference type="GeneID" id="92181529"/>
<dbReference type="GO" id="GO:0007062">
    <property type="term" value="P:sister chromatid cohesion"/>
    <property type="evidence" value="ECO:0007669"/>
    <property type="project" value="UniProtKB-ARBA"/>
</dbReference>
<dbReference type="InterPro" id="IPR011989">
    <property type="entry name" value="ARM-like"/>
</dbReference>
<dbReference type="Pfam" id="PF21581">
    <property type="entry name" value="SCD"/>
    <property type="match status" value="1"/>
</dbReference>
<feature type="compositionally biased region" description="Acidic residues" evidence="2">
    <location>
        <begin position="1269"/>
        <end position="1287"/>
    </location>
</feature>
<dbReference type="Proteomes" id="UP001388673">
    <property type="component" value="Unassembled WGS sequence"/>
</dbReference>
<evidence type="ECO:0000259" key="3">
    <source>
        <dbReference type="PROSITE" id="PS51425"/>
    </source>
</evidence>
<protein>
    <recommendedName>
        <fullName evidence="3">SCD domain-containing protein</fullName>
    </recommendedName>
</protein>
<dbReference type="InterPro" id="IPR056396">
    <property type="entry name" value="HEAT_SCC3-SA"/>
</dbReference>
<dbReference type="PROSITE" id="PS51425">
    <property type="entry name" value="SCD"/>
    <property type="match status" value="1"/>
</dbReference>
<dbReference type="SUPFAM" id="SSF48371">
    <property type="entry name" value="ARM repeat"/>
    <property type="match status" value="1"/>
</dbReference>
<keyword evidence="1" id="KW-0175">Coiled coil</keyword>
<dbReference type="KEGG" id="kne:92181529"/>
<dbReference type="InterPro" id="IPR020839">
    <property type="entry name" value="SCD"/>
</dbReference>
<organism evidence="4 5">
    <name type="scientific">Kwoniella newhampshirensis</name>
    <dbReference type="NCBI Taxonomy" id="1651941"/>
    <lineage>
        <taxon>Eukaryota</taxon>
        <taxon>Fungi</taxon>
        <taxon>Dikarya</taxon>
        <taxon>Basidiomycota</taxon>
        <taxon>Agaricomycotina</taxon>
        <taxon>Tremellomycetes</taxon>
        <taxon>Tremellales</taxon>
        <taxon>Cryptococcaceae</taxon>
        <taxon>Kwoniella</taxon>
    </lineage>
</organism>
<proteinExistence type="predicted"/>
<dbReference type="PANTHER" id="PTHR11199:SF0">
    <property type="entry name" value="LD34181P-RELATED"/>
    <property type="match status" value="1"/>
</dbReference>
<feature type="region of interest" description="Disordered" evidence="2">
    <location>
        <begin position="1"/>
        <end position="134"/>
    </location>
</feature>
<dbReference type="RefSeq" id="XP_066801784.1">
    <property type="nucleotide sequence ID" value="XM_066947370.1"/>
</dbReference>
<dbReference type="GO" id="GO:0005634">
    <property type="term" value="C:nucleus"/>
    <property type="evidence" value="ECO:0007669"/>
    <property type="project" value="TreeGrafter"/>
</dbReference>
<dbReference type="PANTHER" id="PTHR11199">
    <property type="entry name" value="STROMAL ANTIGEN"/>
    <property type="match status" value="1"/>
</dbReference>
<dbReference type="Pfam" id="PF08514">
    <property type="entry name" value="STAG"/>
    <property type="match status" value="1"/>
</dbReference>
<sequence>MSLTSPEEEEPRRGGRVRRQVEKFDASTGLGELANLSFFIAGPCHTTAADDGDDGTKGKKGKGRQGAGEEDDEEDEIDEEDSDQEEPTPTKKRPRQSNGALSAAKKTRTPVGAGASRKRTKKAAAPVSREAHDAEAVDGVKADSALFNALQSADIALQPLIDEWVQTYQEAAGDEVSEQASIFELVVLFIRCCGLSSDIEQAEATDDDGIPDVVERIQDESIRVALAAYPLISRTKNFRAFRNNLNLFLSHLIDSLSLTPILFHNTENTPHYTLLVPLLLNWLNCMSSSPLRPIRHTATYMGLKINSALCDVAAEVSKDLSLKQRQREAEIKKGGSTAAAQKRLKDVEAKVKEAQDRKGRLEEMLEEVFDVMFVHRVRDADPAIRTDCLRELGVWAKKYPEYYVSTSYLTYFTRGCNDLNNHARLETARALANLYTKESFVNNARTVTMRLAPRLVEMALRDVDLSVRVTAISVITLIDKTGILQDEEESQRDKVARLIFDQEPRVRKAVGGFVTNLWEERKESHKTEWSSLRPQKKKRAGKISEDDMSSSLDWKALASLLVEISRSLDEPSDPSSSSQSALLSTSSSGSFTRAVAAVESISAEHELWKDWEKLVDYLLLDHSTSKEDMWLLTEDEETFMLQVLIACIQKDDQDEDQEDRTKILMKVLPRLFAKHQGDVNRIAGILSIPQHMNLSLYVDMRMGPAYDSLWDDITKQFLQHTDTTVLTAAIQAINHLTNNAAMAAANTTKLAEMQETLFASLRDTIGNQDVSLLTPAEDQSAQLEAIMLRISLLERSRDLVEVMEDGEGGQSSGWEIVRAFADRGKLGYKEEAKMVESAVQIVFLHMTWLFKRFTAEDAQDEGKVTMLKEKLEQAVEVVYNLTLGENVNTVDTVRRQSFIVFTNLHVLFSAHTGTAASAAKACALTMEDDVQHRLGGAFQAAIEKYASSLPVPEECEDAAGDTAKHPDTLRSTDRAQEEFIFLQLVSVFVGAIRCGVIEVEHAKEPLAHYGRFGSTYDAIVKKLVDVLRDEGIYNKEADTVQHVAGTALQQSFDIFLDGEIDEPSAPIALAKLISTAFVIHGNHFSILRQIHPADVCDFHIAALDYVSRRVTHYVKQEKTSNFRNQRLRLQKKRFAALSYFKALILLLGPVTGKDALKIKNHLDDAIESTGAEATVNKGWDAYRAYEKRLVAIASKDPNVKMAATKKVVETEGEEEDEHDDARNRTPTRVVGRPRSNTITREANHGENGNGRANVNGDRSLPLSPPPTDDREEEEEEEEEVIVVEEEPVVAGQKRAREDEVDQTIQFSSPPPEGDEMDLDLDLELDMDFPDVVPSQRERSASAEPTVKRRKTVKRY</sequence>
<accession>A0AAW0YX09</accession>
<feature type="region of interest" description="Disordered" evidence="2">
    <location>
        <begin position="1203"/>
        <end position="1318"/>
    </location>
</feature>
<keyword evidence="5" id="KW-1185">Reference proteome</keyword>
<dbReference type="GO" id="GO:0008278">
    <property type="term" value="C:cohesin complex"/>
    <property type="evidence" value="ECO:0007669"/>
    <property type="project" value="TreeGrafter"/>
</dbReference>
<dbReference type="InterPro" id="IPR039662">
    <property type="entry name" value="Cohesin_Scc3/SA"/>
</dbReference>
<comment type="caution">
    <text evidence="4">The sequence shown here is derived from an EMBL/GenBank/DDBJ whole genome shotgun (WGS) entry which is preliminary data.</text>
</comment>
<evidence type="ECO:0000313" key="4">
    <source>
        <dbReference type="EMBL" id="KAK8850353.1"/>
    </source>
</evidence>
<feature type="domain" description="SCD" evidence="3">
    <location>
        <begin position="373"/>
        <end position="458"/>
    </location>
</feature>